<proteinExistence type="predicted"/>
<feature type="chain" id="PRO_5043787779" evidence="1">
    <location>
        <begin position="18"/>
        <end position="51"/>
    </location>
</feature>
<accession>A0AAV9E3T0</accession>
<keyword evidence="1" id="KW-0732">Signal</keyword>
<gene>
    <name evidence="2" type="ORF">QJS10_CPA09g01186</name>
</gene>
<evidence type="ECO:0000256" key="1">
    <source>
        <dbReference type="SAM" id="SignalP"/>
    </source>
</evidence>
<sequence length="51" mass="5541">MGPSLLLLLHGAKFVAAVTWVQDCCYIGPSLLLLLHGAKFATAVTWFLFCC</sequence>
<organism evidence="2 3">
    <name type="scientific">Acorus calamus</name>
    <name type="common">Sweet flag</name>
    <dbReference type="NCBI Taxonomy" id="4465"/>
    <lineage>
        <taxon>Eukaryota</taxon>
        <taxon>Viridiplantae</taxon>
        <taxon>Streptophyta</taxon>
        <taxon>Embryophyta</taxon>
        <taxon>Tracheophyta</taxon>
        <taxon>Spermatophyta</taxon>
        <taxon>Magnoliopsida</taxon>
        <taxon>Liliopsida</taxon>
        <taxon>Acoraceae</taxon>
        <taxon>Acorus</taxon>
    </lineage>
</organism>
<feature type="signal peptide" evidence="1">
    <location>
        <begin position="1"/>
        <end position="17"/>
    </location>
</feature>
<dbReference type="EMBL" id="JAUJYO010000009">
    <property type="protein sequence ID" value="KAK1307771.1"/>
    <property type="molecule type" value="Genomic_DNA"/>
</dbReference>
<reference evidence="2" key="1">
    <citation type="journal article" date="2023" name="Nat. Commun.">
        <title>Diploid and tetraploid genomes of Acorus and the evolution of monocots.</title>
        <authorList>
            <person name="Ma L."/>
            <person name="Liu K.W."/>
            <person name="Li Z."/>
            <person name="Hsiao Y.Y."/>
            <person name="Qi Y."/>
            <person name="Fu T."/>
            <person name="Tang G.D."/>
            <person name="Zhang D."/>
            <person name="Sun W.H."/>
            <person name="Liu D.K."/>
            <person name="Li Y."/>
            <person name="Chen G.Z."/>
            <person name="Liu X.D."/>
            <person name="Liao X.Y."/>
            <person name="Jiang Y.T."/>
            <person name="Yu X."/>
            <person name="Hao Y."/>
            <person name="Huang J."/>
            <person name="Zhao X.W."/>
            <person name="Ke S."/>
            <person name="Chen Y.Y."/>
            <person name="Wu W.L."/>
            <person name="Hsu J.L."/>
            <person name="Lin Y.F."/>
            <person name="Huang M.D."/>
            <person name="Li C.Y."/>
            <person name="Huang L."/>
            <person name="Wang Z.W."/>
            <person name="Zhao X."/>
            <person name="Zhong W.Y."/>
            <person name="Peng D.H."/>
            <person name="Ahmad S."/>
            <person name="Lan S."/>
            <person name="Zhang J.S."/>
            <person name="Tsai W.C."/>
            <person name="Van de Peer Y."/>
            <person name="Liu Z.J."/>
        </authorList>
    </citation>
    <scope>NUCLEOTIDE SEQUENCE</scope>
    <source>
        <strain evidence="2">CP</strain>
    </source>
</reference>
<name>A0AAV9E3T0_ACOCL</name>
<comment type="caution">
    <text evidence="2">The sequence shown here is derived from an EMBL/GenBank/DDBJ whole genome shotgun (WGS) entry which is preliminary data.</text>
</comment>
<evidence type="ECO:0000313" key="2">
    <source>
        <dbReference type="EMBL" id="KAK1307771.1"/>
    </source>
</evidence>
<dbReference type="AlphaFoldDB" id="A0AAV9E3T0"/>
<keyword evidence="3" id="KW-1185">Reference proteome</keyword>
<protein>
    <submittedName>
        <fullName evidence="2">Uncharacterized protein</fullName>
    </submittedName>
</protein>
<dbReference type="Proteomes" id="UP001180020">
    <property type="component" value="Unassembled WGS sequence"/>
</dbReference>
<evidence type="ECO:0000313" key="3">
    <source>
        <dbReference type="Proteomes" id="UP001180020"/>
    </source>
</evidence>
<reference evidence="2" key="2">
    <citation type="submission" date="2023-06" db="EMBL/GenBank/DDBJ databases">
        <authorList>
            <person name="Ma L."/>
            <person name="Liu K.-W."/>
            <person name="Li Z."/>
            <person name="Hsiao Y.-Y."/>
            <person name="Qi Y."/>
            <person name="Fu T."/>
            <person name="Tang G."/>
            <person name="Zhang D."/>
            <person name="Sun W.-H."/>
            <person name="Liu D.-K."/>
            <person name="Li Y."/>
            <person name="Chen G.-Z."/>
            <person name="Liu X.-D."/>
            <person name="Liao X.-Y."/>
            <person name="Jiang Y.-T."/>
            <person name="Yu X."/>
            <person name="Hao Y."/>
            <person name="Huang J."/>
            <person name="Zhao X.-W."/>
            <person name="Ke S."/>
            <person name="Chen Y.-Y."/>
            <person name="Wu W.-L."/>
            <person name="Hsu J.-L."/>
            <person name="Lin Y.-F."/>
            <person name="Huang M.-D."/>
            <person name="Li C.-Y."/>
            <person name="Huang L."/>
            <person name="Wang Z.-W."/>
            <person name="Zhao X."/>
            <person name="Zhong W.-Y."/>
            <person name="Peng D.-H."/>
            <person name="Ahmad S."/>
            <person name="Lan S."/>
            <person name="Zhang J.-S."/>
            <person name="Tsai W.-C."/>
            <person name="Van De Peer Y."/>
            <person name="Liu Z.-J."/>
        </authorList>
    </citation>
    <scope>NUCLEOTIDE SEQUENCE</scope>
    <source>
        <strain evidence="2">CP</strain>
        <tissue evidence="2">Leaves</tissue>
    </source>
</reference>